<evidence type="ECO:0000313" key="2">
    <source>
        <dbReference type="EMBL" id="KUN73330.1"/>
    </source>
</evidence>
<dbReference type="AlphaFoldDB" id="A0A101SG58"/>
<evidence type="ECO:0000256" key="1">
    <source>
        <dbReference type="SAM" id="MobiDB-lite"/>
    </source>
</evidence>
<dbReference type="EMBL" id="LMWU01000007">
    <property type="protein sequence ID" value="KUN73330.1"/>
    <property type="molecule type" value="Genomic_DNA"/>
</dbReference>
<gene>
    <name evidence="2" type="ORF">AQJ46_08970</name>
</gene>
<feature type="compositionally biased region" description="Polar residues" evidence="1">
    <location>
        <begin position="33"/>
        <end position="44"/>
    </location>
</feature>
<protein>
    <submittedName>
        <fullName evidence="2">Uncharacterized protein</fullName>
    </submittedName>
</protein>
<accession>A0A101SG58</accession>
<comment type="caution">
    <text evidence="2">The sequence shown here is derived from an EMBL/GenBank/DDBJ whole genome shotgun (WGS) entry which is preliminary data.</text>
</comment>
<sequence length="178" mass="18576">MRHLRPLLAGAAVVAALVGAVVYGGVRATHASNTASQASGTASRASDHGPLPTTLVTSQPTGTRAPSTYGYGKPMARAEHGEVLAYTPHRLPYKLLQIPFTITNNGPEAAMYSVYFTVEIGDGADKASYRQVVTSGGLAAHHTMATRATIGNVDKLPAGAIRVTITDVQKRSHSDLPS</sequence>
<dbReference type="STRING" id="58343.AQJ46_08970"/>
<organism evidence="2 3">
    <name type="scientific">Streptomyces canus</name>
    <dbReference type="NCBI Taxonomy" id="58343"/>
    <lineage>
        <taxon>Bacteria</taxon>
        <taxon>Bacillati</taxon>
        <taxon>Actinomycetota</taxon>
        <taxon>Actinomycetes</taxon>
        <taxon>Kitasatosporales</taxon>
        <taxon>Streptomycetaceae</taxon>
        <taxon>Streptomyces</taxon>
        <taxon>Streptomyces aurantiacus group</taxon>
    </lineage>
</organism>
<evidence type="ECO:0000313" key="3">
    <source>
        <dbReference type="Proteomes" id="UP000053669"/>
    </source>
</evidence>
<dbReference type="RefSeq" id="WP_059205012.1">
    <property type="nucleotide sequence ID" value="NZ_KQ948657.1"/>
</dbReference>
<proteinExistence type="predicted"/>
<reference evidence="2 3" key="1">
    <citation type="submission" date="2015-10" db="EMBL/GenBank/DDBJ databases">
        <title>Draft genome sequence of Streptomyces canus DSM 40017, type strain for the species Streptomyces canus.</title>
        <authorList>
            <person name="Ruckert C."/>
            <person name="Winkler A."/>
            <person name="Kalinowski J."/>
            <person name="Kampfer P."/>
            <person name="Glaeser S."/>
        </authorList>
    </citation>
    <scope>NUCLEOTIDE SEQUENCE [LARGE SCALE GENOMIC DNA]</scope>
    <source>
        <strain evidence="2 3">DSM 40017</strain>
    </source>
</reference>
<feature type="compositionally biased region" description="Polar residues" evidence="1">
    <location>
        <begin position="54"/>
        <end position="66"/>
    </location>
</feature>
<feature type="region of interest" description="Disordered" evidence="1">
    <location>
        <begin position="33"/>
        <end position="70"/>
    </location>
</feature>
<dbReference type="Proteomes" id="UP000053669">
    <property type="component" value="Unassembled WGS sequence"/>
</dbReference>
<name>A0A101SG58_9ACTN</name>